<feature type="compositionally biased region" description="Basic residues" evidence="1">
    <location>
        <begin position="16"/>
        <end position="41"/>
    </location>
</feature>
<dbReference type="AlphaFoldDB" id="A0AAD9NWR2"/>
<evidence type="ECO:0000313" key="2">
    <source>
        <dbReference type="EMBL" id="KAK2183877.1"/>
    </source>
</evidence>
<comment type="caution">
    <text evidence="2">The sequence shown here is derived from an EMBL/GenBank/DDBJ whole genome shotgun (WGS) entry which is preliminary data.</text>
</comment>
<gene>
    <name evidence="2" type="ORF">NP493_293g03013</name>
</gene>
<dbReference type="Proteomes" id="UP001209878">
    <property type="component" value="Unassembled WGS sequence"/>
</dbReference>
<feature type="region of interest" description="Disordered" evidence="1">
    <location>
        <begin position="1"/>
        <end position="54"/>
    </location>
</feature>
<accession>A0AAD9NWR2</accession>
<evidence type="ECO:0000256" key="1">
    <source>
        <dbReference type="SAM" id="MobiDB-lite"/>
    </source>
</evidence>
<evidence type="ECO:0000313" key="3">
    <source>
        <dbReference type="Proteomes" id="UP001209878"/>
    </source>
</evidence>
<feature type="region of interest" description="Disordered" evidence="1">
    <location>
        <begin position="587"/>
        <end position="679"/>
    </location>
</feature>
<protein>
    <submittedName>
        <fullName evidence="2">Uncharacterized protein</fullName>
    </submittedName>
</protein>
<organism evidence="2 3">
    <name type="scientific">Ridgeia piscesae</name>
    <name type="common">Tubeworm</name>
    <dbReference type="NCBI Taxonomy" id="27915"/>
    <lineage>
        <taxon>Eukaryota</taxon>
        <taxon>Metazoa</taxon>
        <taxon>Spiralia</taxon>
        <taxon>Lophotrochozoa</taxon>
        <taxon>Annelida</taxon>
        <taxon>Polychaeta</taxon>
        <taxon>Sedentaria</taxon>
        <taxon>Canalipalpata</taxon>
        <taxon>Sabellida</taxon>
        <taxon>Siboglinidae</taxon>
        <taxon>Ridgeia</taxon>
    </lineage>
</organism>
<name>A0AAD9NWR2_RIDPI</name>
<feature type="region of interest" description="Disordered" evidence="1">
    <location>
        <begin position="115"/>
        <end position="135"/>
    </location>
</feature>
<proteinExistence type="predicted"/>
<dbReference type="EMBL" id="JAODUO010000292">
    <property type="protein sequence ID" value="KAK2183877.1"/>
    <property type="molecule type" value="Genomic_DNA"/>
</dbReference>
<sequence length="679" mass="75184">MPAKPTNKYPNTQQQTKRKKPTVRQAKPRKLPKNKRTMLRRPQREWTAGPPNSHLRWSGDTSNWCEDNVDFNNCSGINFEQQQQQTQWQNHSWTKDNYQCDSSRLGHQHSFDYHTSEQRKQSVPASKWIPNPQHNTPQMNLYSSTRNNRIPHTLQSVPPVLQRSAVERPTSPTGGSKLDMSLKTSINNILKGGSVGAGKEQADETQTDRGEALLQRAETMCRQFRESREHAKKELENRRTLERSALDEQVVLYGERTRLKARGVLPEKTPVSSLAGGGVSCDHAHTRYGTDSWRSSTVTTGRAVYDESRSHVRSVRDEPHPVTQKHAVPERPLTRVLRNSGETLNRDRISKLVNAPRSRKERLQLEKILQSHKPSGRPVVRPKLHLETTSAATTEGELDFSELPGDILQQIEMLIQTEDDLDSEGVVHLDNNIFNAQDIDGALTTSRVNEDLHIEDLYSVPMQSSHSGAMYVPVASTSQSVLDDLVTCRRAASDIVTTATEGTYQMVTTASARVSQPVVADTTETNVTHQFHQSLTSLLNHTGVTPTSPLHPASTSVQPVSNYAPVCSSGMVHIKTESADACVVYSTPQSNSLPPVATDNGRTSDGHKMKDPEKVGLGLPQGERPSDSPRLALPLDVGVDTQGQVQSHDGDAQDGAEAQAQTELSDSGGKRRNQVCGIL</sequence>
<feature type="compositionally biased region" description="Basic and acidic residues" evidence="1">
    <location>
        <begin position="602"/>
        <end position="614"/>
    </location>
</feature>
<reference evidence="2" key="1">
    <citation type="journal article" date="2023" name="Mol. Biol. Evol.">
        <title>Third-Generation Sequencing Reveals the Adaptive Role of the Epigenome in Three Deep-Sea Polychaetes.</title>
        <authorList>
            <person name="Perez M."/>
            <person name="Aroh O."/>
            <person name="Sun Y."/>
            <person name="Lan Y."/>
            <person name="Juniper S.K."/>
            <person name="Young C.R."/>
            <person name="Angers B."/>
            <person name="Qian P.Y."/>
        </authorList>
    </citation>
    <scope>NUCLEOTIDE SEQUENCE</scope>
    <source>
        <strain evidence="2">R07B-5</strain>
    </source>
</reference>
<keyword evidence="3" id="KW-1185">Reference proteome</keyword>